<gene>
    <name evidence="2" type="ORF">GCM10010910_01190</name>
</gene>
<protein>
    <submittedName>
        <fullName evidence="2">Uncharacterized protein</fullName>
    </submittedName>
</protein>
<evidence type="ECO:0000256" key="1">
    <source>
        <dbReference type="SAM" id="Phobius"/>
    </source>
</evidence>
<keyword evidence="3" id="KW-1185">Reference proteome</keyword>
<feature type="transmembrane region" description="Helical" evidence="1">
    <location>
        <begin position="29"/>
        <end position="47"/>
    </location>
</feature>
<dbReference type="EMBL" id="BMMQ01000001">
    <property type="protein sequence ID" value="GGO59085.1"/>
    <property type="molecule type" value="Genomic_DNA"/>
</dbReference>
<reference evidence="3" key="1">
    <citation type="journal article" date="2019" name="Int. J. Syst. Evol. Microbiol.">
        <title>The Global Catalogue of Microorganisms (GCM) 10K type strain sequencing project: providing services to taxonomists for standard genome sequencing and annotation.</title>
        <authorList>
            <consortium name="The Broad Institute Genomics Platform"/>
            <consortium name="The Broad Institute Genome Sequencing Center for Infectious Disease"/>
            <person name="Wu L."/>
            <person name="Ma J."/>
        </authorList>
    </citation>
    <scope>NUCLEOTIDE SEQUENCE [LARGE SCALE GENOMIC DNA]</scope>
    <source>
        <strain evidence="3">CGMCC 4.7181</strain>
    </source>
</reference>
<keyword evidence="1" id="KW-1133">Transmembrane helix</keyword>
<feature type="transmembrane region" description="Helical" evidence="1">
    <location>
        <begin position="7"/>
        <end position="23"/>
    </location>
</feature>
<keyword evidence="1" id="KW-0812">Transmembrane</keyword>
<evidence type="ECO:0000313" key="2">
    <source>
        <dbReference type="EMBL" id="GGO59085.1"/>
    </source>
</evidence>
<sequence length="57" mass="6056">MKGSSGAGWATAFFAYLTFSAWLDDEAGVVGSFGIVGLAFLALFFLCRSIESLKEKA</sequence>
<dbReference type="Proteomes" id="UP000638043">
    <property type="component" value="Unassembled WGS sequence"/>
</dbReference>
<proteinExistence type="predicted"/>
<comment type="caution">
    <text evidence="2">The sequence shown here is derived from an EMBL/GenBank/DDBJ whole genome shotgun (WGS) entry which is preliminary data.</text>
</comment>
<dbReference type="RefSeq" id="WP_188699399.1">
    <property type="nucleotide sequence ID" value="NZ_BMMQ01000001.1"/>
</dbReference>
<keyword evidence="1" id="KW-0472">Membrane</keyword>
<accession>A0ABQ2MVY0</accession>
<organism evidence="2 3">
    <name type="scientific">Microbacterium nanhaiense</name>
    <dbReference type="NCBI Taxonomy" id="1301026"/>
    <lineage>
        <taxon>Bacteria</taxon>
        <taxon>Bacillati</taxon>
        <taxon>Actinomycetota</taxon>
        <taxon>Actinomycetes</taxon>
        <taxon>Micrococcales</taxon>
        <taxon>Microbacteriaceae</taxon>
        <taxon>Microbacterium</taxon>
    </lineage>
</organism>
<evidence type="ECO:0000313" key="3">
    <source>
        <dbReference type="Proteomes" id="UP000638043"/>
    </source>
</evidence>
<name>A0ABQ2MVY0_9MICO</name>